<protein>
    <submittedName>
        <fullName evidence="1">Uncharacterized protein</fullName>
    </submittedName>
</protein>
<proteinExistence type="predicted"/>
<keyword evidence="2" id="KW-1185">Reference proteome</keyword>
<sequence>MEFDTDWLTLGRHRIRLRSTKGFPTETMRTVTEVVRLAIDNNMSARARLVEVVCRHEQTYDVLVGTTMAEDKVYQHHGHPGHAKGGRPALWRVRADAVGEAEYGSADPLTDRSRAPTCVSSVVTDIRLGQTLDGQHRALAAVAVSEPAGHGERT</sequence>
<evidence type="ECO:0000313" key="2">
    <source>
        <dbReference type="Proteomes" id="UP000002051"/>
    </source>
</evidence>
<name>A0A072TCG2_MEDTR</name>
<feature type="non-terminal residue" evidence="1">
    <location>
        <position position="154"/>
    </location>
</feature>
<dbReference type="HOGENOM" id="CLU_1717956_0_0_1"/>
<organism evidence="1 2">
    <name type="scientific">Medicago truncatula</name>
    <name type="common">Barrel medic</name>
    <name type="synonym">Medicago tribuloides</name>
    <dbReference type="NCBI Taxonomy" id="3880"/>
    <lineage>
        <taxon>Eukaryota</taxon>
        <taxon>Viridiplantae</taxon>
        <taxon>Streptophyta</taxon>
        <taxon>Embryophyta</taxon>
        <taxon>Tracheophyta</taxon>
        <taxon>Spermatophyta</taxon>
        <taxon>Magnoliopsida</taxon>
        <taxon>eudicotyledons</taxon>
        <taxon>Gunneridae</taxon>
        <taxon>Pentapetalae</taxon>
        <taxon>rosids</taxon>
        <taxon>fabids</taxon>
        <taxon>Fabales</taxon>
        <taxon>Fabaceae</taxon>
        <taxon>Papilionoideae</taxon>
        <taxon>50 kb inversion clade</taxon>
        <taxon>NPAAA clade</taxon>
        <taxon>Hologalegina</taxon>
        <taxon>IRL clade</taxon>
        <taxon>Trifolieae</taxon>
        <taxon>Medicago</taxon>
    </lineage>
</organism>
<gene>
    <name evidence="1" type="ORF">MTR_2167s0010</name>
</gene>
<dbReference type="Proteomes" id="UP000002051">
    <property type="component" value="Unassembled WGS sequence"/>
</dbReference>
<reference evidence="1 2" key="2">
    <citation type="journal article" date="2014" name="BMC Genomics">
        <title>An improved genome release (version Mt4.0) for the model legume Medicago truncatula.</title>
        <authorList>
            <person name="Tang H."/>
            <person name="Krishnakumar V."/>
            <person name="Bidwell S."/>
            <person name="Rosen B."/>
            <person name="Chan A."/>
            <person name="Zhou S."/>
            <person name="Gentzbittel L."/>
            <person name="Childs K.L."/>
            <person name="Yandell M."/>
            <person name="Gundlach H."/>
            <person name="Mayer K.F."/>
            <person name="Schwartz D.C."/>
            <person name="Town C.D."/>
        </authorList>
    </citation>
    <scope>GENOME REANNOTATION</scope>
    <source>
        <strain evidence="2">cv. Jemalong A17</strain>
    </source>
</reference>
<evidence type="ECO:0000313" key="1">
    <source>
        <dbReference type="EMBL" id="KEH15117.1"/>
    </source>
</evidence>
<accession>A0A072TCG2</accession>
<dbReference type="EMBL" id="KL404891">
    <property type="protein sequence ID" value="KEH15117.1"/>
    <property type="molecule type" value="Genomic_DNA"/>
</dbReference>
<dbReference type="AlphaFoldDB" id="A0A072TCG2"/>
<reference evidence="1 2" key="1">
    <citation type="journal article" date="2011" name="Nature">
        <title>The Medicago genome provides insight into the evolution of rhizobial symbioses.</title>
        <authorList>
            <person name="Young N.D."/>
            <person name="Debelle F."/>
            <person name="Oldroyd G.E."/>
            <person name="Geurts R."/>
            <person name="Cannon S.B."/>
            <person name="Udvardi M.K."/>
            <person name="Benedito V.A."/>
            <person name="Mayer K.F."/>
            <person name="Gouzy J."/>
            <person name="Schoof H."/>
            <person name="Van de Peer Y."/>
            <person name="Proost S."/>
            <person name="Cook D.R."/>
            <person name="Meyers B.C."/>
            <person name="Spannagl M."/>
            <person name="Cheung F."/>
            <person name="De Mita S."/>
            <person name="Krishnakumar V."/>
            <person name="Gundlach H."/>
            <person name="Zhou S."/>
            <person name="Mudge J."/>
            <person name="Bharti A.K."/>
            <person name="Murray J.D."/>
            <person name="Naoumkina M.A."/>
            <person name="Rosen B."/>
            <person name="Silverstein K.A."/>
            <person name="Tang H."/>
            <person name="Rombauts S."/>
            <person name="Zhao P.X."/>
            <person name="Zhou P."/>
            <person name="Barbe V."/>
            <person name="Bardou P."/>
            <person name="Bechner M."/>
            <person name="Bellec A."/>
            <person name="Berger A."/>
            <person name="Berges H."/>
            <person name="Bidwell S."/>
            <person name="Bisseling T."/>
            <person name="Choisne N."/>
            <person name="Couloux A."/>
            <person name="Denny R."/>
            <person name="Deshpande S."/>
            <person name="Dai X."/>
            <person name="Doyle J.J."/>
            <person name="Dudez A.M."/>
            <person name="Farmer A.D."/>
            <person name="Fouteau S."/>
            <person name="Franken C."/>
            <person name="Gibelin C."/>
            <person name="Gish J."/>
            <person name="Goldstein S."/>
            <person name="Gonzalez A.J."/>
            <person name="Green P.J."/>
            <person name="Hallab A."/>
            <person name="Hartog M."/>
            <person name="Hua A."/>
            <person name="Humphray S.J."/>
            <person name="Jeong D.H."/>
            <person name="Jing Y."/>
            <person name="Jocker A."/>
            <person name="Kenton S.M."/>
            <person name="Kim D.J."/>
            <person name="Klee K."/>
            <person name="Lai H."/>
            <person name="Lang C."/>
            <person name="Lin S."/>
            <person name="Macmil S.L."/>
            <person name="Magdelenat G."/>
            <person name="Matthews L."/>
            <person name="McCorrison J."/>
            <person name="Monaghan E.L."/>
            <person name="Mun J.H."/>
            <person name="Najar F.Z."/>
            <person name="Nicholson C."/>
            <person name="Noirot C."/>
            <person name="O'Bleness M."/>
            <person name="Paule C.R."/>
            <person name="Poulain J."/>
            <person name="Prion F."/>
            <person name="Qin B."/>
            <person name="Qu C."/>
            <person name="Retzel E.F."/>
            <person name="Riddle C."/>
            <person name="Sallet E."/>
            <person name="Samain S."/>
            <person name="Samson N."/>
            <person name="Sanders I."/>
            <person name="Saurat O."/>
            <person name="Scarpelli C."/>
            <person name="Schiex T."/>
            <person name="Segurens B."/>
            <person name="Severin A.J."/>
            <person name="Sherrier D.J."/>
            <person name="Shi R."/>
            <person name="Sims S."/>
            <person name="Singer S.R."/>
            <person name="Sinharoy S."/>
            <person name="Sterck L."/>
            <person name="Viollet A."/>
            <person name="Wang B.B."/>
            <person name="Wang K."/>
            <person name="Wang M."/>
            <person name="Wang X."/>
            <person name="Warfsmann J."/>
            <person name="Weissenbach J."/>
            <person name="White D.D."/>
            <person name="White J.D."/>
            <person name="Wiley G.B."/>
            <person name="Wincker P."/>
            <person name="Xing Y."/>
            <person name="Yang L."/>
            <person name="Yao Z."/>
            <person name="Ying F."/>
            <person name="Zhai J."/>
            <person name="Zhou L."/>
            <person name="Zuber A."/>
            <person name="Denarie J."/>
            <person name="Dixon R.A."/>
            <person name="May G.D."/>
            <person name="Schwartz D.C."/>
            <person name="Rogers J."/>
            <person name="Quetier F."/>
            <person name="Town C.D."/>
            <person name="Roe B.A."/>
        </authorList>
    </citation>
    <scope>NUCLEOTIDE SEQUENCE [LARGE SCALE GENOMIC DNA]</scope>
    <source>
        <strain evidence="2">cv. Jemalong A17</strain>
    </source>
</reference>